<dbReference type="Gene3D" id="3.40.47.10">
    <property type="match status" value="2"/>
</dbReference>
<evidence type="ECO:0000259" key="6">
    <source>
        <dbReference type="Pfam" id="PF00108"/>
    </source>
</evidence>
<evidence type="ECO:0000256" key="2">
    <source>
        <dbReference type="ARBA" id="ARBA00022679"/>
    </source>
</evidence>
<evidence type="ECO:0000313" key="8">
    <source>
        <dbReference type="EMBL" id="MBB6347771.1"/>
    </source>
</evidence>
<protein>
    <submittedName>
        <fullName evidence="8">Acetyl-CoA C-acetyltransferase</fullName>
        <ecNumber evidence="8">2.3.1.9</ecNumber>
    </submittedName>
</protein>
<dbReference type="EMBL" id="JACHJB010000002">
    <property type="protein sequence ID" value="MBB6347771.1"/>
    <property type="molecule type" value="Genomic_DNA"/>
</dbReference>
<dbReference type="Pfam" id="PF02803">
    <property type="entry name" value="Thiolase_C"/>
    <property type="match status" value="1"/>
</dbReference>
<comment type="similarity">
    <text evidence="1 5">Belongs to the thiolase-like superfamily. Thiolase family.</text>
</comment>
<dbReference type="AlphaFoldDB" id="A0A7X0C611"/>
<dbReference type="InterPro" id="IPR002155">
    <property type="entry name" value="Thiolase"/>
</dbReference>
<evidence type="ECO:0000259" key="7">
    <source>
        <dbReference type="Pfam" id="PF02803"/>
    </source>
</evidence>
<dbReference type="NCBIfam" id="TIGR01930">
    <property type="entry name" value="AcCoA-C-Actrans"/>
    <property type="match status" value="1"/>
</dbReference>
<evidence type="ECO:0000313" key="9">
    <source>
        <dbReference type="Proteomes" id="UP000583800"/>
    </source>
</evidence>
<feature type="domain" description="Thiolase N-terminal" evidence="6">
    <location>
        <begin position="5"/>
        <end position="258"/>
    </location>
</feature>
<sequence>MLEPVIVAAARTPIGRRGGALAGLKAVELLRHVQAEVIRRAGIDPGEVDQVIGGCVTQAGEQSLNVTRNAWLNSGMDHEVGATTVDTSCGSAQQANHLAAALIAVGAADCVIACGVESMSRVPIGVNLYNGPGHYKTRDYPWDDPPHSQFGGAERIASREGFTRAELDAYGVRSQRLAARAWERGAFAGEVAPLTAPVLDEEGKPTGRERLVDRDEGLRETTPEGLAGLRPNVAGGLHTAGTTSQVSDGAAAVLWMSGERARALGLRSRARLAHQVVTGADPYFLLDGPIVATRKILKRSGMSLSDIDLYEVNEAFAAVVLAWRAAHDADEDRLNVNGGAISLGHPLGATGARLLVSALHELERTDGEFALVTMCCGGSLGTASILQRL</sequence>
<evidence type="ECO:0000256" key="5">
    <source>
        <dbReference type="RuleBase" id="RU003557"/>
    </source>
</evidence>
<dbReference type="NCBIfam" id="NF005889">
    <property type="entry name" value="PRK07850.1"/>
    <property type="match status" value="1"/>
</dbReference>
<dbReference type="PROSITE" id="PS00737">
    <property type="entry name" value="THIOLASE_2"/>
    <property type="match status" value="1"/>
</dbReference>
<accession>A0A7X0C611</accession>
<feature type="domain" description="Thiolase C-terminal" evidence="7">
    <location>
        <begin position="268"/>
        <end position="388"/>
    </location>
</feature>
<dbReference type="SUPFAM" id="SSF53901">
    <property type="entry name" value="Thiolase-like"/>
    <property type="match status" value="2"/>
</dbReference>
<gene>
    <name evidence="8" type="ORF">FHU36_004316</name>
</gene>
<dbReference type="RefSeq" id="WP_185085657.1">
    <property type="nucleotide sequence ID" value="NZ_JACHJB010000002.1"/>
</dbReference>
<evidence type="ECO:0000256" key="4">
    <source>
        <dbReference type="PIRSR" id="PIRSR000429-1"/>
    </source>
</evidence>
<dbReference type="Proteomes" id="UP000583800">
    <property type="component" value="Unassembled WGS sequence"/>
</dbReference>
<evidence type="ECO:0000256" key="1">
    <source>
        <dbReference type="ARBA" id="ARBA00010982"/>
    </source>
</evidence>
<dbReference type="PANTHER" id="PTHR43365">
    <property type="entry name" value="BLR7806 PROTEIN"/>
    <property type="match status" value="1"/>
</dbReference>
<proteinExistence type="inferred from homology"/>
<dbReference type="EC" id="2.3.1.9" evidence="8"/>
<keyword evidence="3 5" id="KW-0012">Acyltransferase</keyword>
<dbReference type="PIRSF" id="PIRSF000429">
    <property type="entry name" value="Ac-CoA_Ac_transf"/>
    <property type="match status" value="1"/>
</dbReference>
<dbReference type="Pfam" id="PF00108">
    <property type="entry name" value="Thiolase_N"/>
    <property type="match status" value="1"/>
</dbReference>
<keyword evidence="9" id="KW-1185">Reference proteome</keyword>
<dbReference type="InterPro" id="IPR020617">
    <property type="entry name" value="Thiolase_C"/>
</dbReference>
<feature type="active site" description="Acyl-thioester intermediate" evidence="4">
    <location>
        <position position="89"/>
    </location>
</feature>
<feature type="active site" description="Proton acceptor" evidence="4">
    <location>
        <position position="375"/>
    </location>
</feature>
<dbReference type="InterPro" id="IPR020616">
    <property type="entry name" value="Thiolase_N"/>
</dbReference>
<dbReference type="InterPro" id="IPR016039">
    <property type="entry name" value="Thiolase-like"/>
</dbReference>
<keyword evidence="2 5" id="KW-0808">Transferase</keyword>
<dbReference type="GO" id="GO:0003985">
    <property type="term" value="F:acetyl-CoA C-acetyltransferase activity"/>
    <property type="evidence" value="ECO:0007669"/>
    <property type="project" value="UniProtKB-EC"/>
</dbReference>
<organism evidence="8 9">
    <name type="scientific">Nonomuraea muscovyensis</name>
    <dbReference type="NCBI Taxonomy" id="1124761"/>
    <lineage>
        <taxon>Bacteria</taxon>
        <taxon>Bacillati</taxon>
        <taxon>Actinomycetota</taxon>
        <taxon>Actinomycetes</taxon>
        <taxon>Streptosporangiales</taxon>
        <taxon>Streptosporangiaceae</taxon>
        <taxon>Nonomuraea</taxon>
    </lineage>
</organism>
<reference evidence="8 9" key="1">
    <citation type="submission" date="2020-08" db="EMBL/GenBank/DDBJ databases">
        <title>Sequencing the genomes of 1000 actinobacteria strains.</title>
        <authorList>
            <person name="Klenk H.-P."/>
        </authorList>
    </citation>
    <scope>NUCLEOTIDE SEQUENCE [LARGE SCALE GENOMIC DNA]</scope>
    <source>
        <strain evidence="8 9">DSM 45913</strain>
    </source>
</reference>
<dbReference type="PANTHER" id="PTHR43365:SF1">
    <property type="entry name" value="ACETYL-COA C-ACYLTRANSFERASE"/>
    <property type="match status" value="1"/>
</dbReference>
<comment type="caution">
    <text evidence="8">The sequence shown here is derived from an EMBL/GenBank/DDBJ whole genome shotgun (WGS) entry which is preliminary data.</text>
</comment>
<dbReference type="InterPro" id="IPR020613">
    <property type="entry name" value="Thiolase_CS"/>
</dbReference>
<dbReference type="CDD" id="cd00751">
    <property type="entry name" value="thiolase"/>
    <property type="match status" value="1"/>
</dbReference>
<evidence type="ECO:0000256" key="3">
    <source>
        <dbReference type="ARBA" id="ARBA00023315"/>
    </source>
</evidence>
<name>A0A7X0C611_9ACTN</name>
<feature type="active site" description="Proton acceptor" evidence="4">
    <location>
        <position position="345"/>
    </location>
</feature>